<name>A0A1M5UKQ7_9CLOT</name>
<dbReference type="Proteomes" id="UP000184447">
    <property type="component" value="Unassembled WGS sequence"/>
</dbReference>
<sequence length="164" mass="19547">MNVRSMEETEAIEAVLAKRKISGNLNLKIKKIYTILKLSVPEDVREYCTFHSTISNKEGNVKMKIHNYRAFLLPYEKNKIQIIYPVNKIETLNYIFSKERIMEMQNFCRFNTFPCYVLYLKLDEIMKFKEEHWECYRDACRLAAEAKITKEVEGTVDVDWNNKI</sequence>
<accession>A0A1M5UKQ7</accession>
<protein>
    <submittedName>
        <fullName evidence="1">Uncharacterized protein</fullName>
    </submittedName>
</protein>
<gene>
    <name evidence="1" type="ORF">SAMN02745207_01792</name>
</gene>
<dbReference type="AlphaFoldDB" id="A0A1M5UKQ7"/>
<keyword evidence="2" id="KW-1185">Reference proteome</keyword>
<evidence type="ECO:0000313" key="1">
    <source>
        <dbReference type="EMBL" id="SHH63585.1"/>
    </source>
</evidence>
<dbReference type="OrthoDB" id="9802848at2"/>
<organism evidence="1 2">
    <name type="scientific">Clostridium grantii DSM 8605</name>
    <dbReference type="NCBI Taxonomy" id="1121316"/>
    <lineage>
        <taxon>Bacteria</taxon>
        <taxon>Bacillati</taxon>
        <taxon>Bacillota</taxon>
        <taxon>Clostridia</taxon>
        <taxon>Eubacteriales</taxon>
        <taxon>Clostridiaceae</taxon>
        <taxon>Clostridium</taxon>
    </lineage>
</organism>
<dbReference type="RefSeq" id="WP_073338093.1">
    <property type="nucleotide sequence ID" value="NZ_FQXM01000008.1"/>
</dbReference>
<reference evidence="1 2" key="1">
    <citation type="submission" date="2016-11" db="EMBL/GenBank/DDBJ databases">
        <authorList>
            <person name="Jaros S."/>
            <person name="Januszkiewicz K."/>
            <person name="Wedrychowicz H."/>
        </authorList>
    </citation>
    <scope>NUCLEOTIDE SEQUENCE [LARGE SCALE GENOMIC DNA]</scope>
    <source>
        <strain evidence="1 2">DSM 8605</strain>
    </source>
</reference>
<dbReference type="STRING" id="1121316.SAMN02745207_01792"/>
<dbReference type="EMBL" id="FQXM01000008">
    <property type="protein sequence ID" value="SHH63585.1"/>
    <property type="molecule type" value="Genomic_DNA"/>
</dbReference>
<proteinExistence type="predicted"/>
<evidence type="ECO:0000313" key="2">
    <source>
        <dbReference type="Proteomes" id="UP000184447"/>
    </source>
</evidence>